<dbReference type="EMBL" id="AAOF01000004">
    <property type="protein sequence ID" value="EAR22117.1"/>
    <property type="molecule type" value="Genomic_DNA"/>
</dbReference>
<evidence type="ECO:0000313" key="2">
    <source>
        <dbReference type="Proteomes" id="UP000003374"/>
    </source>
</evidence>
<organism evidence="1 2">
    <name type="scientific">Nitrococcus mobilis Nb-231</name>
    <dbReference type="NCBI Taxonomy" id="314278"/>
    <lineage>
        <taxon>Bacteria</taxon>
        <taxon>Pseudomonadati</taxon>
        <taxon>Pseudomonadota</taxon>
        <taxon>Gammaproteobacteria</taxon>
        <taxon>Chromatiales</taxon>
        <taxon>Ectothiorhodospiraceae</taxon>
        <taxon>Nitrococcus</taxon>
    </lineage>
</organism>
<accession>A4BPW2</accession>
<dbReference type="SUPFAM" id="SSF53448">
    <property type="entry name" value="Nucleotide-diphospho-sugar transferases"/>
    <property type="match status" value="1"/>
</dbReference>
<dbReference type="Pfam" id="PF09837">
    <property type="entry name" value="DUF2064"/>
    <property type="match status" value="1"/>
</dbReference>
<keyword evidence="2" id="KW-1185">Reference proteome</keyword>
<comment type="caution">
    <text evidence="1">The sequence shown here is derived from an EMBL/GenBank/DDBJ whole genome shotgun (WGS) entry which is preliminary data.</text>
</comment>
<protein>
    <recommendedName>
        <fullName evidence="3">Glycosyltransferase</fullName>
    </recommendedName>
</protein>
<dbReference type="AlphaFoldDB" id="A4BPW2"/>
<dbReference type="PANTHER" id="PTHR36529:SF1">
    <property type="entry name" value="GLYCOSYLTRANSFERASE"/>
    <property type="match status" value="1"/>
</dbReference>
<name>A4BPW2_9GAMM</name>
<dbReference type="HOGENOM" id="CLU_075662_2_0_6"/>
<sequence length="234" mass="25410">MSMEIANVTVRHPTARLLIFAKAPVAGRVKTRLAAAYGRGGAALRYRQLLRHTLATVAQARVAPVELWVAPGRAHPWLAARAREQGMPLRVQVRGDLGQRMHRALQWTLRVAPFAVLIGGDCAALTPWQLQRAFDRLAEGADVVVGPAEDGGYVLVGLRRPQPLLFQALPWGGPQVMAATRKRLRRLGLKWVELPLSFDIDRPADLVRLQRQSATTFGIGAAATYPTLAAAAGG</sequence>
<evidence type="ECO:0008006" key="3">
    <source>
        <dbReference type="Google" id="ProtNLM"/>
    </source>
</evidence>
<dbReference type="InterPro" id="IPR029044">
    <property type="entry name" value="Nucleotide-diphossugar_trans"/>
</dbReference>
<dbReference type="PANTHER" id="PTHR36529">
    <property type="entry name" value="SLL1095 PROTEIN"/>
    <property type="match status" value="1"/>
</dbReference>
<reference evidence="1 2" key="1">
    <citation type="submission" date="2006-02" db="EMBL/GenBank/DDBJ databases">
        <authorList>
            <person name="Waterbury J."/>
            <person name="Ferriera S."/>
            <person name="Johnson J."/>
            <person name="Kravitz S."/>
            <person name="Halpern A."/>
            <person name="Remington K."/>
            <person name="Beeson K."/>
            <person name="Tran B."/>
            <person name="Rogers Y.-H."/>
            <person name="Friedman R."/>
            <person name="Venter J.C."/>
        </authorList>
    </citation>
    <scope>NUCLEOTIDE SEQUENCE [LARGE SCALE GENOMIC DNA]</scope>
    <source>
        <strain evidence="1 2">Nb-231</strain>
    </source>
</reference>
<dbReference type="eggNOG" id="COG3222">
    <property type="taxonomic scope" value="Bacteria"/>
</dbReference>
<evidence type="ECO:0000313" key="1">
    <source>
        <dbReference type="EMBL" id="EAR22117.1"/>
    </source>
</evidence>
<dbReference type="Proteomes" id="UP000003374">
    <property type="component" value="Unassembled WGS sequence"/>
</dbReference>
<dbReference type="NCBIfam" id="TIGR04282">
    <property type="entry name" value="glyco_like_cofC"/>
    <property type="match status" value="1"/>
</dbReference>
<dbReference type="InterPro" id="IPR018641">
    <property type="entry name" value="Trfase_1_rSAM/seldom-assoc"/>
</dbReference>
<dbReference type="STRING" id="314278.NB231_04390"/>
<dbReference type="Gene3D" id="3.90.550.10">
    <property type="entry name" value="Spore Coat Polysaccharide Biosynthesis Protein SpsA, Chain A"/>
    <property type="match status" value="1"/>
</dbReference>
<gene>
    <name evidence="1" type="ORF">NB231_04390</name>
</gene>
<proteinExistence type="predicted"/>